<name>A0A431VSX3_9BACI</name>
<sequence>MKVPKVTKEIFIERLAEKTRDDIELKGDFHGYNKEVTLFHTTCKREFSVTARAFLQLPNCRLCSNEAFTKARQEKNKREFYRKFSMKPYSMEYTFLSDYQKSNKKIKVQHKICGKPFFMTPNKLVNGQQCSNKECVGKRIREGKMKSIEQFDKELIIKWNGEFIAVGEYRGSKEKVNVFHKRCGKIIDAYPNNLLKGHDCKVCTNNYKRSTLQFERELQEVHGSEYSVMGTYKSRHDPILIKHNKCNTVDFGTPNSLLRGHSCAFCWGNKKLSTTQFSERLKEADLDQYILLTQYQNMKTPVFVFNSKCGHKNWAYPEVLLRGSGCPFCNMSHGEERIASFLQKNNLEYEFQYTFEDCRHKNLLRFDFAVFDKSQEIRLLIEFDGEFHYFPIFGVEGLQYIKNNDTIKDLYCKDKKIPLLRIAYYDIKNIEEILSDVLFKVNGKMIDKGKVGTSLSNKGGAEEQ</sequence>
<accession>A0A431VSX3</accession>
<evidence type="ECO:0008006" key="3">
    <source>
        <dbReference type="Google" id="ProtNLM"/>
    </source>
</evidence>
<dbReference type="OrthoDB" id="2086462at2"/>
<evidence type="ECO:0000313" key="2">
    <source>
        <dbReference type="Proteomes" id="UP000271374"/>
    </source>
</evidence>
<dbReference type="AlphaFoldDB" id="A0A431VSX3"/>
<dbReference type="Proteomes" id="UP000271374">
    <property type="component" value="Unassembled WGS sequence"/>
</dbReference>
<keyword evidence="2" id="KW-1185">Reference proteome</keyword>
<dbReference type="Gene3D" id="3.40.960.10">
    <property type="entry name" value="VSR Endonuclease"/>
    <property type="match status" value="1"/>
</dbReference>
<evidence type="ECO:0000313" key="1">
    <source>
        <dbReference type="EMBL" id="RTR26300.1"/>
    </source>
</evidence>
<reference evidence="1 2" key="1">
    <citation type="submission" date="2018-12" db="EMBL/GenBank/DDBJ databases">
        <title>Bacillus yapensis draft genome sequence.</title>
        <authorList>
            <person name="Yu L."/>
            <person name="Xu X."/>
            <person name="Tang X."/>
        </authorList>
    </citation>
    <scope>NUCLEOTIDE SEQUENCE [LARGE SCALE GENOMIC DNA]</scope>
    <source>
        <strain evidence="1 2">XXST-01</strain>
    </source>
</reference>
<proteinExistence type="predicted"/>
<organism evidence="1 2">
    <name type="scientific">Bacillus yapensis</name>
    <dbReference type="NCBI Taxonomy" id="2492960"/>
    <lineage>
        <taxon>Bacteria</taxon>
        <taxon>Bacillati</taxon>
        <taxon>Bacillota</taxon>
        <taxon>Bacilli</taxon>
        <taxon>Bacillales</taxon>
        <taxon>Bacillaceae</taxon>
        <taxon>Bacillus</taxon>
    </lineage>
</organism>
<comment type="caution">
    <text evidence="1">The sequence shown here is derived from an EMBL/GenBank/DDBJ whole genome shotgun (WGS) entry which is preliminary data.</text>
</comment>
<protein>
    <recommendedName>
        <fullName evidence="3">DUF2726 domain-containing protein</fullName>
    </recommendedName>
</protein>
<gene>
    <name evidence="1" type="ORF">EKG37_21760</name>
</gene>
<dbReference type="EMBL" id="RXNT01000025">
    <property type="protein sequence ID" value="RTR26300.1"/>
    <property type="molecule type" value="Genomic_DNA"/>
</dbReference>
<dbReference type="RefSeq" id="WP_126410867.1">
    <property type="nucleotide sequence ID" value="NZ_RXNT01000025.1"/>
</dbReference>